<reference evidence="1 2" key="1">
    <citation type="submission" date="2024-04" db="EMBL/GenBank/DDBJ databases">
        <authorList>
            <person name="Fracassetti M."/>
        </authorList>
    </citation>
    <scope>NUCLEOTIDE SEQUENCE [LARGE SCALE GENOMIC DNA]</scope>
</reference>
<proteinExistence type="predicted"/>
<evidence type="ECO:0000313" key="2">
    <source>
        <dbReference type="Proteomes" id="UP001497516"/>
    </source>
</evidence>
<sequence length="149" mass="17128">MMSKIVQFRGEMMIRPRIQNPLMRIKRLDRRGGQKSVWASRGLRWAGMSRLNSLGRGSMLINQWAGAVRFNMTFSSTVVTYQTTSGPRPKQPMGADREVLIQEPSKFLADRDRTAWLICSPRVPMPDRKVLIQEPSEFLADRDFECCHG</sequence>
<organism evidence="1 2">
    <name type="scientific">Linum trigynum</name>
    <dbReference type="NCBI Taxonomy" id="586398"/>
    <lineage>
        <taxon>Eukaryota</taxon>
        <taxon>Viridiplantae</taxon>
        <taxon>Streptophyta</taxon>
        <taxon>Embryophyta</taxon>
        <taxon>Tracheophyta</taxon>
        <taxon>Spermatophyta</taxon>
        <taxon>Magnoliopsida</taxon>
        <taxon>eudicotyledons</taxon>
        <taxon>Gunneridae</taxon>
        <taxon>Pentapetalae</taxon>
        <taxon>rosids</taxon>
        <taxon>fabids</taxon>
        <taxon>Malpighiales</taxon>
        <taxon>Linaceae</taxon>
        <taxon>Linum</taxon>
    </lineage>
</organism>
<gene>
    <name evidence="1" type="ORF">LTRI10_LOCUS16126</name>
</gene>
<dbReference type="Proteomes" id="UP001497516">
    <property type="component" value="Chromosome 3"/>
</dbReference>
<keyword evidence="2" id="KW-1185">Reference proteome</keyword>
<protein>
    <submittedName>
        <fullName evidence="1">Uncharacterized protein</fullName>
    </submittedName>
</protein>
<dbReference type="AlphaFoldDB" id="A0AAV2DM02"/>
<dbReference type="EMBL" id="OZ034816">
    <property type="protein sequence ID" value="CAL1374248.1"/>
    <property type="molecule type" value="Genomic_DNA"/>
</dbReference>
<evidence type="ECO:0000313" key="1">
    <source>
        <dbReference type="EMBL" id="CAL1374248.1"/>
    </source>
</evidence>
<accession>A0AAV2DM02</accession>
<name>A0AAV2DM02_9ROSI</name>